<dbReference type="KEGG" id="cdet:87937563"/>
<evidence type="ECO:0000313" key="1">
    <source>
        <dbReference type="EMBL" id="WQF76046.1"/>
    </source>
</evidence>
<dbReference type="RefSeq" id="XP_062773270.1">
    <property type="nucleotide sequence ID" value="XM_062917219.1"/>
</dbReference>
<name>A0AAX4HYX9_9PEZI</name>
<gene>
    <name evidence="1" type="ORF">CDEST_01060</name>
</gene>
<accession>A0AAX4HYX9</accession>
<sequence>MVNWGLFARCRVADYLGSWKAQCPRGEGCLVRHTRTLQIVGVKFARLSGRGRTVIDCQQKERLEMPFWVY</sequence>
<evidence type="ECO:0000313" key="2">
    <source>
        <dbReference type="Proteomes" id="UP001322277"/>
    </source>
</evidence>
<keyword evidence="2" id="KW-1185">Reference proteome</keyword>
<protein>
    <submittedName>
        <fullName evidence="1">Uncharacterized protein</fullName>
    </submittedName>
</protein>
<dbReference type="EMBL" id="CP137305">
    <property type="protein sequence ID" value="WQF76046.1"/>
    <property type="molecule type" value="Genomic_DNA"/>
</dbReference>
<reference evidence="2" key="1">
    <citation type="journal article" date="2023" name="bioRxiv">
        <title>Complete genome of the Medicago anthracnose fungus, Colletotrichum destructivum, reveals a mini-chromosome-like region within a core chromosome.</title>
        <authorList>
            <person name="Lapalu N."/>
            <person name="Simon A."/>
            <person name="Lu A."/>
            <person name="Plaumann P.-L."/>
            <person name="Amselem J."/>
            <person name="Pigne S."/>
            <person name="Auger A."/>
            <person name="Koch C."/>
            <person name="Dallery J.-F."/>
            <person name="O'Connell R.J."/>
        </authorList>
    </citation>
    <scope>NUCLEOTIDE SEQUENCE [LARGE SCALE GENOMIC DNA]</scope>
    <source>
        <strain evidence="2">CBS 520.97</strain>
    </source>
</reference>
<organism evidence="1 2">
    <name type="scientific">Colletotrichum destructivum</name>
    <dbReference type="NCBI Taxonomy" id="34406"/>
    <lineage>
        <taxon>Eukaryota</taxon>
        <taxon>Fungi</taxon>
        <taxon>Dikarya</taxon>
        <taxon>Ascomycota</taxon>
        <taxon>Pezizomycotina</taxon>
        <taxon>Sordariomycetes</taxon>
        <taxon>Hypocreomycetidae</taxon>
        <taxon>Glomerellales</taxon>
        <taxon>Glomerellaceae</taxon>
        <taxon>Colletotrichum</taxon>
        <taxon>Colletotrichum destructivum species complex</taxon>
    </lineage>
</organism>
<dbReference type="AlphaFoldDB" id="A0AAX4HYX9"/>
<dbReference type="Proteomes" id="UP001322277">
    <property type="component" value="Chromosome 1"/>
</dbReference>
<proteinExistence type="predicted"/>
<dbReference type="GeneID" id="87937563"/>